<reference evidence="4" key="1">
    <citation type="journal article" date="2023" name="GigaByte">
        <title>Genome assembly of the bearded iris, Iris pallida Lam.</title>
        <authorList>
            <person name="Bruccoleri R.E."/>
            <person name="Oakeley E.J."/>
            <person name="Faust A.M.E."/>
            <person name="Altorfer M."/>
            <person name="Dessus-Babus S."/>
            <person name="Burckhardt D."/>
            <person name="Oertli M."/>
            <person name="Naumann U."/>
            <person name="Petersen F."/>
            <person name="Wong J."/>
        </authorList>
    </citation>
    <scope>NUCLEOTIDE SEQUENCE</scope>
    <source>
        <strain evidence="4">GSM-AAB239-AS_SAM_17_03QT</strain>
    </source>
</reference>
<reference evidence="4" key="2">
    <citation type="submission" date="2023-04" db="EMBL/GenBank/DDBJ databases">
        <authorList>
            <person name="Bruccoleri R.E."/>
            <person name="Oakeley E.J."/>
            <person name="Faust A.-M."/>
            <person name="Dessus-Babus S."/>
            <person name="Altorfer M."/>
            <person name="Burckhardt D."/>
            <person name="Oertli M."/>
            <person name="Naumann U."/>
            <person name="Petersen F."/>
            <person name="Wong J."/>
        </authorList>
    </citation>
    <scope>NUCLEOTIDE SEQUENCE</scope>
    <source>
        <strain evidence="4">GSM-AAB239-AS_SAM_17_03QT</strain>
        <tissue evidence="4">Leaf</tissue>
    </source>
</reference>
<sequence>MGGSQSRNGPDLSGSESEPESEVEERQEEEEEEEEDYHSPISTTSATATPSSSTRKKTLTPSSLDAIDTKLKSLKLKYSSKPPSTTNPSSNSVKLYLHVGGNSPNAKWITSDRHTSYSFVNTNTEKEEDSGDDDGDEEECSAAWFLIVGSRVRARVGPLLQLKSFPDQRRVDFVADGVWAMKFPSAEAYKKFHEEYKRCLFMNTYALEDTAENRLKVFGKDFAAWAQPESADDMMWEDAEEWLEKTPPPPPKNNKAMLEEFEEEAAEAGIQSLALGALDNSFLVSGSGIQVVKNFSHGVHGKGVSVKFSDHHSSYSTPKKALLMKAETNMLLMSPASTGKPHATGLHQLDIETGKVVTEWKFEKDGTDITMRDITNDNKGAQMDPSGSTFLGLDDNRLCQWDMRDRRGMVQNMTSAMESPVLNWTQGHQFSRGTNFQCFATTGDGSVAVGSLDGKIRLYSKTSMRMAKTAFPGLGSPITHVDVTFDGKWILGTTDTYLVLICTIFKDKDGKEKTGFSGRMGNRIAAPRLLKLTPLDSHLAGSNNKFRGGQFSWVTENGKQERHLVATVGKFSVIWDFQQVKKSKHECYQNQEGLKSCYCYKVVLKDESIVDSRFMHEKFAMSDSPEAPLVVATPMKVSSFSMSNRH</sequence>
<accession>A0AAX6I3Z5</accession>
<evidence type="ECO:0000259" key="3">
    <source>
        <dbReference type="Pfam" id="PF23581"/>
    </source>
</evidence>
<feature type="region of interest" description="Disordered" evidence="1">
    <location>
        <begin position="1"/>
        <end position="66"/>
    </location>
</feature>
<feature type="compositionally biased region" description="Low complexity" evidence="1">
    <location>
        <begin position="39"/>
        <end position="53"/>
    </location>
</feature>
<dbReference type="AlphaFoldDB" id="A0AAX6I3Z5"/>
<feature type="domain" description="Vacuolar import/degradation Vid27 C-terminal" evidence="2">
    <location>
        <begin position="273"/>
        <end position="589"/>
    </location>
</feature>
<dbReference type="InterPro" id="IPR055559">
    <property type="entry name" value="CYPRO4_DUF7135"/>
</dbReference>
<protein>
    <submittedName>
        <fullName evidence="4">Protein CYPRO4-like</fullName>
    </submittedName>
</protein>
<dbReference type="PANTHER" id="PTHR31913:SF0">
    <property type="entry name" value="VACUOLAR IMPORT AND DEGRADATION PROTEIN 27"/>
    <property type="match status" value="1"/>
</dbReference>
<dbReference type="Proteomes" id="UP001140949">
    <property type="component" value="Unassembled WGS sequence"/>
</dbReference>
<evidence type="ECO:0000313" key="4">
    <source>
        <dbReference type="EMBL" id="KAJ6847691.1"/>
    </source>
</evidence>
<feature type="domain" description="DUF7135" evidence="3">
    <location>
        <begin position="53"/>
        <end position="219"/>
    </location>
</feature>
<gene>
    <name evidence="4" type="ORF">M6B38_276305</name>
</gene>
<name>A0AAX6I3Z5_IRIPA</name>
<dbReference type="InterPro" id="IPR013863">
    <property type="entry name" value="VID27_C"/>
</dbReference>
<dbReference type="Pfam" id="PF08553">
    <property type="entry name" value="VID27"/>
    <property type="match status" value="1"/>
</dbReference>
<dbReference type="PANTHER" id="PTHR31913">
    <property type="entry name" value="VACUOLAR IMPORT AND DEGRADATION PROTEIN 27"/>
    <property type="match status" value="1"/>
</dbReference>
<dbReference type="InterPro" id="IPR015943">
    <property type="entry name" value="WD40/YVTN_repeat-like_dom_sf"/>
</dbReference>
<organism evidence="4 5">
    <name type="scientific">Iris pallida</name>
    <name type="common">Sweet iris</name>
    <dbReference type="NCBI Taxonomy" id="29817"/>
    <lineage>
        <taxon>Eukaryota</taxon>
        <taxon>Viridiplantae</taxon>
        <taxon>Streptophyta</taxon>
        <taxon>Embryophyta</taxon>
        <taxon>Tracheophyta</taxon>
        <taxon>Spermatophyta</taxon>
        <taxon>Magnoliopsida</taxon>
        <taxon>Liliopsida</taxon>
        <taxon>Asparagales</taxon>
        <taxon>Iridaceae</taxon>
        <taxon>Iridoideae</taxon>
        <taxon>Irideae</taxon>
        <taxon>Iris</taxon>
    </lineage>
</organism>
<dbReference type="GO" id="GO:0005634">
    <property type="term" value="C:nucleus"/>
    <property type="evidence" value="ECO:0007669"/>
    <property type="project" value="TreeGrafter"/>
</dbReference>
<dbReference type="SUPFAM" id="SSF101908">
    <property type="entry name" value="Putative isomerase YbhE"/>
    <property type="match status" value="1"/>
</dbReference>
<evidence type="ECO:0000259" key="2">
    <source>
        <dbReference type="Pfam" id="PF08553"/>
    </source>
</evidence>
<dbReference type="GO" id="GO:0005737">
    <property type="term" value="C:cytoplasm"/>
    <property type="evidence" value="ECO:0007669"/>
    <property type="project" value="TreeGrafter"/>
</dbReference>
<dbReference type="InterPro" id="IPR040458">
    <property type="entry name" value="Vid27"/>
</dbReference>
<keyword evidence="5" id="KW-1185">Reference proteome</keyword>
<comment type="caution">
    <text evidence="4">The sequence shown here is derived from an EMBL/GenBank/DDBJ whole genome shotgun (WGS) entry which is preliminary data.</text>
</comment>
<feature type="compositionally biased region" description="Acidic residues" evidence="1">
    <location>
        <begin position="17"/>
        <end position="36"/>
    </location>
</feature>
<dbReference type="EMBL" id="JANAVB010004998">
    <property type="protein sequence ID" value="KAJ6847691.1"/>
    <property type="molecule type" value="Genomic_DNA"/>
</dbReference>
<dbReference type="FunFam" id="2.130.10.10:FF:000663">
    <property type="entry name" value="Vacuolar import/degradation Vid27-related protein"/>
    <property type="match status" value="1"/>
</dbReference>
<evidence type="ECO:0000313" key="5">
    <source>
        <dbReference type="Proteomes" id="UP001140949"/>
    </source>
</evidence>
<proteinExistence type="predicted"/>
<dbReference type="Pfam" id="PF23581">
    <property type="entry name" value="DUF7135"/>
    <property type="match status" value="1"/>
</dbReference>
<dbReference type="Gene3D" id="2.130.10.10">
    <property type="entry name" value="YVTN repeat-like/Quinoprotein amine dehydrogenase"/>
    <property type="match status" value="1"/>
</dbReference>
<evidence type="ECO:0000256" key="1">
    <source>
        <dbReference type="SAM" id="MobiDB-lite"/>
    </source>
</evidence>